<proteinExistence type="inferred from homology"/>
<sequence>MGGGDLNLKKSWHPGTFKNQERVWKEERKAADEEKKIQQMRKELEEERQIQELQQLSERNGGKKRSDRLDWMYQAAPSGGARDEKDQEDYLLGKRSVDDILKQKAAGGMKSLSKDSDNFMKQQVGKANSIKDLQAKVREDPLLAIKRREQASLEQLMKNPIKMRQLKESKEGKDKDKKKKSKRSKEDKAPQEAQGLQGP</sequence>
<feature type="region of interest" description="Disordered" evidence="8">
    <location>
        <begin position="1"/>
        <end position="25"/>
    </location>
</feature>
<evidence type="ECO:0000256" key="6">
    <source>
        <dbReference type="ARBA" id="ARBA00023187"/>
    </source>
</evidence>
<dbReference type="Pfam" id="PF12542">
    <property type="entry name" value="CWC25"/>
    <property type="match status" value="1"/>
</dbReference>
<keyword evidence="11" id="KW-1185">Reference proteome</keyword>
<dbReference type="InterPro" id="IPR051376">
    <property type="entry name" value="CWC25_splicing_factor"/>
</dbReference>
<dbReference type="InterPro" id="IPR019339">
    <property type="entry name" value="CIR_N_dom"/>
</dbReference>
<protein>
    <recommendedName>
        <fullName evidence="9">CBF1-interacting co-repressor CIR N-terminal domain-containing protein</fullName>
    </recommendedName>
</protein>
<dbReference type="GO" id="GO:0005684">
    <property type="term" value="C:U2-type spliceosomal complex"/>
    <property type="evidence" value="ECO:0007669"/>
    <property type="project" value="TreeGrafter"/>
</dbReference>
<evidence type="ECO:0000256" key="8">
    <source>
        <dbReference type="SAM" id="MobiDB-lite"/>
    </source>
</evidence>
<evidence type="ECO:0000256" key="2">
    <source>
        <dbReference type="ARBA" id="ARBA00006695"/>
    </source>
</evidence>
<dbReference type="EMBL" id="KV442091">
    <property type="protein sequence ID" value="OAQ24603.1"/>
    <property type="molecule type" value="Genomic_DNA"/>
</dbReference>
<dbReference type="STRING" id="1314771.A0A197JHY9"/>
<dbReference type="Pfam" id="PF10197">
    <property type="entry name" value="Cir_N"/>
    <property type="match status" value="1"/>
</dbReference>
<dbReference type="Proteomes" id="UP000078512">
    <property type="component" value="Unassembled WGS sequence"/>
</dbReference>
<keyword evidence="5" id="KW-0175">Coiled coil</keyword>
<dbReference type="InterPro" id="IPR022209">
    <property type="entry name" value="CWC25"/>
</dbReference>
<name>A0A197JHY9_9FUNG</name>
<organism evidence="10 11">
    <name type="scientific">Linnemannia elongata AG-77</name>
    <dbReference type="NCBI Taxonomy" id="1314771"/>
    <lineage>
        <taxon>Eukaryota</taxon>
        <taxon>Fungi</taxon>
        <taxon>Fungi incertae sedis</taxon>
        <taxon>Mucoromycota</taxon>
        <taxon>Mortierellomycotina</taxon>
        <taxon>Mortierellomycetes</taxon>
        <taxon>Mortierellales</taxon>
        <taxon>Mortierellaceae</taxon>
        <taxon>Linnemannia</taxon>
    </lineage>
</organism>
<evidence type="ECO:0000256" key="3">
    <source>
        <dbReference type="ARBA" id="ARBA00022664"/>
    </source>
</evidence>
<feature type="compositionally biased region" description="Basic and acidic residues" evidence="8">
    <location>
        <begin position="165"/>
        <end position="175"/>
    </location>
</feature>
<evidence type="ECO:0000259" key="9">
    <source>
        <dbReference type="SMART" id="SM01083"/>
    </source>
</evidence>
<gene>
    <name evidence="10" type="ORF">K457DRAFT_828574</name>
</gene>
<keyword evidence="4" id="KW-0747">Spliceosome</keyword>
<keyword evidence="7" id="KW-0539">Nucleus</keyword>
<comment type="similarity">
    <text evidence="2">Belongs to the CWC25 family.</text>
</comment>
<dbReference type="SMART" id="SM01083">
    <property type="entry name" value="Cir_N"/>
    <property type="match status" value="1"/>
</dbReference>
<feature type="region of interest" description="Disordered" evidence="8">
    <location>
        <begin position="154"/>
        <end position="199"/>
    </location>
</feature>
<dbReference type="GO" id="GO:0000398">
    <property type="term" value="P:mRNA splicing, via spliceosome"/>
    <property type="evidence" value="ECO:0007669"/>
    <property type="project" value="TreeGrafter"/>
</dbReference>
<evidence type="ECO:0000256" key="7">
    <source>
        <dbReference type="ARBA" id="ARBA00023242"/>
    </source>
</evidence>
<keyword evidence="6" id="KW-0508">mRNA splicing</keyword>
<dbReference type="OrthoDB" id="21123at2759"/>
<accession>A0A197JHY9</accession>
<feature type="domain" description="CBF1-interacting co-repressor CIR N-terminal" evidence="9">
    <location>
        <begin position="11"/>
        <end position="47"/>
    </location>
</feature>
<evidence type="ECO:0000256" key="5">
    <source>
        <dbReference type="ARBA" id="ARBA00023054"/>
    </source>
</evidence>
<evidence type="ECO:0000313" key="10">
    <source>
        <dbReference type="EMBL" id="OAQ24603.1"/>
    </source>
</evidence>
<evidence type="ECO:0000256" key="1">
    <source>
        <dbReference type="ARBA" id="ARBA00004123"/>
    </source>
</evidence>
<dbReference type="PANTHER" id="PTHR16196:SF0">
    <property type="entry name" value="PRE-MRNA-SPLICING FACTOR CWC25 HOMOLOG"/>
    <property type="match status" value="1"/>
</dbReference>
<evidence type="ECO:0000313" key="11">
    <source>
        <dbReference type="Proteomes" id="UP000078512"/>
    </source>
</evidence>
<keyword evidence="3" id="KW-0507">mRNA processing</keyword>
<reference evidence="10 11" key="1">
    <citation type="submission" date="2016-05" db="EMBL/GenBank/DDBJ databases">
        <title>Genome sequencing reveals origins of a unique bacterial endosymbiosis in the earliest lineages of terrestrial Fungi.</title>
        <authorList>
            <consortium name="DOE Joint Genome Institute"/>
            <person name="Uehling J."/>
            <person name="Gryganskyi A."/>
            <person name="Hameed K."/>
            <person name="Tschaplinski T."/>
            <person name="Misztal P."/>
            <person name="Wu S."/>
            <person name="Desiro A."/>
            <person name="Vande Pol N."/>
            <person name="Du Z.-Y."/>
            <person name="Zienkiewicz A."/>
            <person name="Zienkiewicz K."/>
            <person name="Morin E."/>
            <person name="Tisserant E."/>
            <person name="Splivallo R."/>
            <person name="Hainaut M."/>
            <person name="Henrissat B."/>
            <person name="Ohm R."/>
            <person name="Kuo A."/>
            <person name="Yan J."/>
            <person name="Lipzen A."/>
            <person name="Nolan M."/>
            <person name="Labutti K."/>
            <person name="Barry K."/>
            <person name="Goldstein A."/>
            <person name="Labbe J."/>
            <person name="Schadt C."/>
            <person name="Tuskan G."/>
            <person name="Grigoriev I."/>
            <person name="Martin F."/>
            <person name="Vilgalys R."/>
            <person name="Bonito G."/>
        </authorList>
    </citation>
    <scope>NUCLEOTIDE SEQUENCE [LARGE SCALE GENOMIC DNA]</scope>
    <source>
        <strain evidence="10 11">AG-77</strain>
    </source>
</reference>
<evidence type="ECO:0000256" key="4">
    <source>
        <dbReference type="ARBA" id="ARBA00022728"/>
    </source>
</evidence>
<dbReference type="AlphaFoldDB" id="A0A197JHY9"/>
<dbReference type="PANTHER" id="PTHR16196">
    <property type="entry name" value="CELL CYCLE CONTROL PROTEIN CWF25"/>
    <property type="match status" value="1"/>
</dbReference>
<comment type="subcellular location">
    <subcellularLocation>
        <location evidence="1">Nucleus</location>
    </subcellularLocation>
</comment>